<evidence type="ECO:0000313" key="1">
    <source>
        <dbReference type="EMBL" id="GGB74187.1"/>
    </source>
</evidence>
<name>A0ABQ1JR12_9SPHN</name>
<organism evidence="1 2">
    <name type="scientific">Blastomonas aquatica</name>
    <dbReference type="NCBI Taxonomy" id="1510276"/>
    <lineage>
        <taxon>Bacteria</taxon>
        <taxon>Pseudomonadati</taxon>
        <taxon>Pseudomonadota</taxon>
        <taxon>Alphaproteobacteria</taxon>
        <taxon>Sphingomonadales</taxon>
        <taxon>Sphingomonadaceae</taxon>
        <taxon>Blastomonas</taxon>
    </lineage>
</organism>
<accession>A0ABQ1JR12</accession>
<dbReference type="RefSeq" id="WP_188515420.1">
    <property type="nucleotide sequence ID" value="NZ_BMGD01000006.1"/>
</dbReference>
<proteinExistence type="predicted"/>
<gene>
    <name evidence="1" type="ORF">GCM10010833_31760</name>
</gene>
<sequence>MSAIKKALGAIALLAAGLGVGSGAGFATTMLLGQPSKTAPEKAPKIETTFVEVDEVVAPLVLPDGERLAGYVSFQLALEVEDDQADIVAARLPVLRHEINMRAYLKPMASGPDGTLPTLEIFRKVVVEAADVAFGEGAVKSVAIARVNPA</sequence>
<keyword evidence="2" id="KW-1185">Reference proteome</keyword>
<protein>
    <recommendedName>
        <fullName evidence="3">Flagellar protein FliL</fullName>
    </recommendedName>
</protein>
<reference evidence="2" key="1">
    <citation type="journal article" date="2019" name="Int. J. Syst. Evol. Microbiol.">
        <title>The Global Catalogue of Microorganisms (GCM) 10K type strain sequencing project: providing services to taxonomists for standard genome sequencing and annotation.</title>
        <authorList>
            <consortium name="The Broad Institute Genomics Platform"/>
            <consortium name="The Broad Institute Genome Sequencing Center for Infectious Disease"/>
            <person name="Wu L."/>
            <person name="Ma J."/>
        </authorList>
    </citation>
    <scope>NUCLEOTIDE SEQUENCE [LARGE SCALE GENOMIC DNA]</scope>
    <source>
        <strain evidence="2">CGMCC 1.12851</strain>
    </source>
</reference>
<evidence type="ECO:0000313" key="2">
    <source>
        <dbReference type="Proteomes" id="UP000614261"/>
    </source>
</evidence>
<comment type="caution">
    <text evidence="1">The sequence shown here is derived from an EMBL/GenBank/DDBJ whole genome shotgun (WGS) entry which is preliminary data.</text>
</comment>
<evidence type="ECO:0008006" key="3">
    <source>
        <dbReference type="Google" id="ProtNLM"/>
    </source>
</evidence>
<dbReference type="EMBL" id="BMGD01000006">
    <property type="protein sequence ID" value="GGB74187.1"/>
    <property type="molecule type" value="Genomic_DNA"/>
</dbReference>
<dbReference type="Proteomes" id="UP000614261">
    <property type="component" value="Unassembled WGS sequence"/>
</dbReference>